<feature type="compositionally biased region" description="Basic residues" evidence="1">
    <location>
        <begin position="191"/>
        <end position="203"/>
    </location>
</feature>
<feature type="compositionally biased region" description="Basic and acidic residues" evidence="1">
    <location>
        <begin position="111"/>
        <end position="128"/>
    </location>
</feature>
<reference evidence="3" key="1">
    <citation type="journal article" date="2015" name="BMC Genomics">
        <title>Genomic and transcriptomic analysis of the endophytic fungus Pestalotiopsis fici reveals its lifestyle and high potential for synthesis of natural products.</title>
        <authorList>
            <person name="Wang X."/>
            <person name="Zhang X."/>
            <person name="Liu L."/>
            <person name="Xiang M."/>
            <person name="Wang W."/>
            <person name="Sun X."/>
            <person name="Che Y."/>
            <person name="Guo L."/>
            <person name="Liu G."/>
            <person name="Guo L."/>
            <person name="Wang C."/>
            <person name="Yin W.B."/>
            <person name="Stadler M."/>
            <person name="Zhang X."/>
            <person name="Liu X."/>
        </authorList>
    </citation>
    <scope>NUCLEOTIDE SEQUENCE [LARGE SCALE GENOMIC DNA]</scope>
    <source>
        <strain evidence="3">W106-1 / CGMCC3.15140</strain>
    </source>
</reference>
<accession>W3XF12</accession>
<dbReference type="GeneID" id="19267726"/>
<feature type="compositionally biased region" description="Basic and acidic residues" evidence="1">
    <location>
        <begin position="224"/>
        <end position="239"/>
    </location>
</feature>
<name>W3XF12_PESFW</name>
<dbReference type="InParanoid" id="W3XF12"/>
<protein>
    <submittedName>
        <fullName evidence="2">Uncharacterized protein</fullName>
    </submittedName>
</protein>
<dbReference type="AlphaFoldDB" id="W3XF12"/>
<gene>
    <name evidence="2" type="ORF">PFICI_02713</name>
</gene>
<evidence type="ECO:0000256" key="1">
    <source>
        <dbReference type="SAM" id="MobiDB-lite"/>
    </source>
</evidence>
<keyword evidence="3" id="KW-1185">Reference proteome</keyword>
<feature type="region of interest" description="Disordered" evidence="1">
    <location>
        <begin position="224"/>
        <end position="251"/>
    </location>
</feature>
<feature type="compositionally biased region" description="Basic and acidic residues" evidence="1">
    <location>
        <begin position="79"/>
        <end position="99"/>
    </location>
</feature>
<evidence type="ECO:0000313" key="2">
    <source>
        <dbReference type="EMBL" id="ETS84688.1"/>
    </source>
</evidence>
<proteinExistence type="predicted"/>
<evidence type="ECO:0000313" key="3">
    <source>
        <dbReference type="Proteomes" id="UP000030651"/>
    </source>
</evidence>
<dbReference type="KEGG" id="pfy:PFICI_02713"/>
<sequence>MTVQYTTDMADPRTTLLFKATQDSTGHQNRRSIDFSDSDLYSSDAELDDWDQCEIKDDSEDEWIDVSDARDFAQLYKKKEDLKAGEKRQKTNKGAKLDESWELVPVPGNDRGTDKGTSRKTGPGDEDQRLHLLLQAMTLEDKKYWDLEPPPRVFAPHKLSPDLDYTPEMPAPGEASTRSTLADPPSEAPQRRRTMLLKPRLRSRPSIPAAQLLRMEAASREVHKWGDFLEADKRSKLEDSSSSLYTHAPSP</sequence>
<dbReference type="EMBL" id="KI912110">
    <property type="protein sequence ID" value="ETS84688.1"/>
    <property type="molecule type" value="Genomic_DNA"/>
</dbReference>
<dbReference type="HOGENOM" id="CLU_1107448_0_0_1"/>
<feature type="region of interest" description="Disordered" evidence="1">
    <location>
        <begin position="79"/>
        <end position="128"/>
    </location>
</feature>
<dbReference type="Proteomes" id="UP000030651">
    <property type="component" value="Unassembled WGS sequence"/>
</dbReference>
<dbReference type="RefSeq" id="XP_007829485.1">
    <property type="nucleotide sequence ID" value="XM_007831294.1"/>
</dbReference>
<feature type="region of interest" description="Disordered" evidence="1">
    <location>
        <begin position="155"/>
        <end position="203"/>
    </location>
</feature>
<organism evidence="2 3">
    <name type="scientific">Pestalotiopsis fici (strain W106-1 / CGMCC3.15140)</name>
    <dbReference type="NCBI Taxonomy" id="1229662"/>
    <lineage>
        <taxon>Eukaryota</taxon>
        <taxon>Fungi</taxon>
        <taxon>Dikarya</taxon>
        <taxon>Ascomycota</taxon>
        <taxon>Pezizomycotina</taxon>
        <taxon>Sordariomycetes</taxon>
        <taxon>Xylariomycetidae</taxon>
        <taxon>Amphisphaeriales</taxon>
        <taxon>Sporocadaceae</taxon>
        <taxon>Pestalotiopsis</taxon>
    </lineage>
</organism>